<gene>
    <name evidence="1" type="ORF">EOS_13510</name>
</gene>
<dbReference type="SUPFAM" id="SSF69118">
    <property type="entry name" value="AhpD-like"/>
    <property type="match status" value="1"/>
</dbReference>
<name>A0A0J1CYV5_9BURK</name>
<dbReference type="AlphaFoldDB" id="A0A0J1CYV5"/>
<reference evidence="1 2" key="1">
    <citation type="journal article" date="2015" name="Genome Announc.">
        <title>Draft Genome Sequence of Burkholderia sp. Strain PML1(12), an Ectomycorrhizosphere-Inhabiting Bacterium with Effective Mineral-Weathering Ability.</title>
        <authorList>
            <person name="Uroz S."/>
            <person name="Oger P."/>
        </authorList>
    </citation>
    <scope>NUCLEOTIDE SEQUENCE [LARGE SCALE GENOMIC DNA]</scope>
    <source>
        <strain evidence="2">PML1(12)</strain>
    </source>
</reference>
<proteinExistence type="predicted"/>
<evidence type="ECO:0000313" key="2">
    <source>
        <dbReference type="Proteomes" id="UP000035963"/>
    </source>
</evidence>
<dbReference type="PANTHER" id="PTHR35446:SF3">
    <property type="entry name" value="CMD DOMAIN-CONTAINING PROTEIN"/>
    <property type="match status" value="1"/>
</dbReference>
<sequence>MSTYRIHTIDSAPEQSRPVLRELQQAFGMIPNIAGAMAESPVLINGFIGLFQRVHAGTFTEAQIQTLLLTNAVTNACSWAVAFHTALALKEGLHSADVEAIRDDRAPEDRKHAALSTLTRTLIEKRGHLDDRDVGRFLEAGFNQAQVLEVLAVLAASTITNYVGNVTKPPVEAPFQARLWKA</sequence>
<protein>
    <submittedName>
        <fullName evidence="1">Carboxymuconolactone decarboxylase</fullName>
    </submittedName>
</protein>
<keyword evidence="2" id="KW-1185">Reference proteome</keyword>
<organism evidence="1 2">
    <name type="scientific">Caballeronia mineralivorans PML1(12)</name>
    <dbReference type="NCBI Taxonomy" id="908627"/>
    <lineage>
        <taxon>Bacteria</taxon>
        <taxon>Pseudomonadati</taxon>
        <taxon>Pseudomonadota</taxon>
        <taxon>Betaproteobacteria</taxon>
        <taxon>Burkholderiales</taxon>
        <taxon>Burkholderiaceae</taxon>
        <taxon>Caballeronia</taxon>
    </lineage>
</organism>
<dbReference type="RefSeq" id="WP_047847160.1">
    <property type="nucleotide sequence ID" value="NZ_AEJF01000087.1"/>
</dbReference>
<dbReference type="EMBL" id="AEJF01000087">
    <property type="protein sequence ID" value="KLU25699.1"/>
    <property type="molecule type" value="Genomic_DNA"/>
</dbReference>
<dbReference type="PATRIC" id="fig|908627.4.peg.3011"/>
<accession>A0A0J1CYV5</accession>
<dbReference type="PANTHER" id="PTHR35446">
    <property type="entry name" value="SI:CH211-175M2.5"/>
    <property type="match status" value="1"/>
</dbReference>
<evidence type="ECO:0000313" key="1">
    <source>
        <dbReference type="EMBL" id="KLU25699.1"/>
    </source>
</evidence>
<dbReference type="InterPro" id="IPR029032">
    <property type="entry name" value="AhpD-like"/>
</dbReference>
<comment type="caution">
    <text evidence="1">The sequence shown here is derived from an EMBL/GenBank/DDBJ whole genome shotgun (WGS) entry which is preliminary data.</text>
</comment>
<dbReference type="Proteomes" id="UP000035963">
    <property type="component" value="Unassembled WGS sequence"/>
</dbReference>
<dbReference type="Gene3D" id="1.20.1290.10">
    <property type="entry name" value="AhpD-like"/>
    <property type="match status" value="1"/>
</dbReference>
<dbReference type="OrthoDB" id="9801997at2"/>